<name>B6K3V8_SCHJY</name>
<evidence type="ECO:0000256" key="2">
    <source>
        <dbReference type="SAM" id="MobiDB-lite"/>
    </source>
</evidence>
<feature type="coiled-coil region" evidence="1">
    <location>
        <begin position="1138"/>
        <end position="1179"/>
    </location>
</feature>
<evidence type="ECO:0000313" key="6">
    <source>
        <dbReference type="Proteomes" id="UP000001744"/>
    </source>
</evidence>
<dbReference type="GO" id="GO:0006606">
    <property type="term" value="P:protein import into nucleus"/>
    <property type="evidence" value="ECO:0007669"/>
    <property type="project" value="InterPro"/>
</dbReference>
<feature type="compositionally biased region" description="Basic and acidic residues" evidence="2">
    <location>
        <begin position="1664"/>
        <end position="1680"/>
    </location>
</feature>
<feature type="coiled-coil region" evidence="1">
    <location>
        <begin position="629"/>
        <end position="674"/>
    </location>
</feature>
<dbReference type="PANTHER" id="PTHR18898:SF2">
    <property type="entry name" value="NUCLEOPROTEIN TPR"/>
    <property type="match status" value="1"/>
</dbReference>
<dbReference type="Gene3D" id="1.10.287.1490">
    <property type="match status" value="1"/>
</dbReference>
<gene>
    <name evidence="5" type="primary">alm1</name>
    <name evidence="4" type="ORF">SJAG_03300</name>
</gene>
<feature type="coiled-coil region" evidence="1">
    <location>
        <begin position="379"/>
        <end position="476"/>
    </location>
</feature>
<dbReference type="GO" id="GO:0017056">
    <property type="term" value="F:structural constituent of nuclear pore"/>
    <property type="evidence" value="ECO:0000318"/>
    <property type="project" value="GO_Central"/>
</dbReference>
<feature type="compositionally biased region" description="Polar residues" evidence="2">
    <location>
        <begin position="1621"/>
        <end position="1637"/>
    </location>
</feature>
<sequence>MTSVESGNSFQAIGDFLGLGEAEIGELNQLKTSSTLIQALTNKAEEFVKLKNELLLHEVNEEHKYVNLNQTIANLTSNVQLLESSTEEQRQRNQELTNERDTFKEQLDVERETTSKLTDEVKLSQNVINQKVQSLQVLELREKELCQQKSSLEKELQASHLHEEELQTLLQEVREQNQQSVFERGQLSVQNETLIEEKNLLQKQLDERQEQLEHLKNTYQNQLTTLTNERRQMENELTKLREKVSANKDGVSNEQQFSEDSAMAVDSDQVASLREEIAMQKELATLWENKANDLETQLNSLLNENKQLTEAVLNIKAEKEELNQKRLREVHAIELSCKEVQAKLDEANATLKAPNNDASERLNISPVLKQLEEDNNISLTKVFSENVQLKERVETLQRRLKRVSDRFSGFQQQLRLRLPTLKQNNEVLLQNQLYMNKLSEQLRKSKETESRCKAEIKQLQGQLSESSIILQSANEQCTLFARQVKCLLLLNGQTEKVWETVFSDDNVPKLEAFMSKGSDSSLQSLLVQFPELQSADALSSKVVQLQKEVSDSETRLSIKLAEERTKLEQAVEVASINWEKDKRQMESDLNWLKLHNESLIKEREMYKEMFSEAIQKISVSCDSSNLDENENLKESIKNLKDNLEIYQKEMESNNASLTEQNKNLVQDKMNLVRDLTKLKLRNRTTIERFNLLNKRFADLHSTLEQLQKVNVSQQNVIAGQDKQHYLLEEQIVNVNSLAKRMTQEVESLKAEKSIWLKAKERLSSDTTRLLEDRERLTKLVSNLQSLLSEQQRSSNEYKRLDNAQIKNLQSITEATKTELVTVNKEYVEYKAESQASIATLRKDLETTSEELEKMRQEKTSLTSEVNELKALNTKFNQLIDIEKGRYAAIQSRLQKHKATNSTEREKHLEAEIEQLKSSVAELERKHTLAEKSCIEYRKISEAAERALKKTTDELKALETNSAEEKETLRKEKAALQERCTLLQEELSNNINDYLGKSKEFETKLSIYIKENTDLSGELDTLKATRQELAVKCTELEKEITRQTEQAESAREAYEKELLRHASVTSSLQIMRTDYNRLNNKLVELNNENNALRTKLADATSESESTLGTKETQTLNSSVSNTEETVTRFDISALESLSIEELHAQLKRAAREVNILLVQKKLLLNKNTQLTNELHHLQTRQHKILESNSEGLSSSTSVNQVREYTLLQESNSALREQDRKKTETISDLRNQIMDLTQQLHQMKQSEQQCRTDLDEKCKAIEQLNTEITALQNRNLEILKKVNSLPSSQSEQLSQSIAEKEIALKELQNKITSLNEDLQNSINEVSNLKKQNEEAQSSIEQLTARNTNLASAWKSKYDQIVAKSLEKVGQIRQQLSLKNSELESRVSECQALHKELERLKSASGESVPEESVSANKEKLQELENTCSLLSEQLEASNKELESKKEELEKANVKLAELTASKSNDSSSSNEDELEKIRQQIGELRDQLSKETETKEFLEGQCSQLQGQLEALKTSAEQLSANDSVTEISNVETKLDEMIVNTICDILQKELGTTVPAEIRGDKDTFANFLETEFSKYKTKLAEETQTSLKEAHEQQVTSMKKEFEMRNKLKVNMLEKKLQRLTQQLEQAKSTSSPTGENKAQTVVAQSSSASEHSSESKPKQKKRGLPKDSKANEQKAKKSKD</sequence>
<dbReference type="Pfam" id="PF07926">
    <property type="entry name" value="TPR_MLP1_2"/>
    <property type="match status" value="1"/>
</dbReference>
<dbReference type="GeneID" id="7052469"/>
<feature type="coiled-coil region" evidence="1">
    <location>
        <begin position="898"/>
        <end position="985"/>
    </location>
</feature>
<feature type="coiled-coil region" evidence="1">
    <location>
        <begin position="284"/>
        <end position="350"/>
    </location>
</feature>
<dbReference type="InterPro" id="IPR012929">
    <property type="entry name" value="Nucleoprot-TPR/MLP1-2_dom"/>
</dbReference>
<dbReference type="OMA" id="DEFRNQG"/>
<dbReference type="RefSeq" id="XP_002174458.1">
    <property type="nucleotide sequence ID" value="XM_002174422.2"/>
</dbReference>
<dbReference type="PANTHER" id="PTHR18898">
    <property type="entry name" value="NUCLEOPROTEIN TPR-RELATED"/>
    <property type="match status" value="1"/>
</dbReference>
<dbReference type="VEuPathDB" id="FungiDB:SJAG_03300"/>
<dbReference type="HOGENOM" id="CLU_240701_0_0_1"/>
<evidence type="ECO:0000256" key="1">
    <source>
        <dbReference type="SAM" id="Coils"/>
    </source>
</evidence>
<feature type="region of interest" description="Disordered" evidence="2">
    <location>
        <begin position="1096"/>
        <end position="1120"/>
    </location>
</feature>
<feature type="coiled-coil region" evidence="1">
    <location>
        <begin position="731"/>
        <end position="803"/>
    </location>
</feature>
<feature type="compositionally biased region" description="Polar residues" evidence="2">
    <location>
        <begin position="1099"/>
        <end position="1120"/>
    </location>
</feature>
<dbReference type="Proteomes" id="UP000001744">
    <property type="component" value="Unassembled WGS sequence"/>
</dbReference>
<feature type="coiled-coil region" evidence="1">
    <location>
        <begin position="1224"/>
        <end position="1519"/>
    </location>
</feature>
<feature type="region of interest" description="Disordered" evidence="2">
    <location>
        <begin position="1621"/>
        <end position="1680"/>
    </location>
</feature>
<proteinExistence type="predicted"/>
<evidence type="ECO:0000259" key="3">
    <source>
        <dbReference type="Pfam" id="PF07926"/>
    </source>
</evidence>
<dbReference type="GO" id="GO:0005643">
    <property type="term" value="C:nuclear pore"/>
    <property type="evidence" value="ECO:0000318"/>
    <property type="project" value="GO_Central"/>
</dbReference>
<dbReference type="STRING" id="402676.B6K3V8"/>
<accession>B6K3V8</accession>
<feature type="coiled-coil region" evidence="1">
    <location>
        <begin position="830"/>
        <end position="871"/>
    </location>
</feature>
<evidence type="ECO:0000313" key="4">
    <source>
        <dbReference type="EMBL" id="EEB08165.1"/>
    </source>
</evidence>
<evidence type="ECO:0000313" key="5">
    <source>
        <dbReference type="JaponicusDB" id="SJAG_03300"/>
    </source>
</evidence>
<feature type="compositionally biased region" description="Low complexity" evidence="2">
    <location>
        <begin position="1638"/>
        <end position="1650"/>
    </location>
</feature>
<dbReference type="GO" id="GO:0006406">
    <property type="term" value="P:mRNA export from nucleus"/>
    <property type="evidence" value="ECO:0000318"/>
    <property type="project" value="GO_Central"/>
</dbReference>
<feature type="coiled-coil region" evidence="1">
    <location>
        <begin position="65"/>
        <end position="243"/>
    </location>
</feature>
<dbReference type="EMBL" id="KE651167">
    <property type="protein sequence ID" value="EEB08165.1"/>
    <property type="molecule type" value="Genomic_DNA"/>
</dbReference>
<reference evidence="4 6" key="1">
    <citation type="journal article" date="2011" name="Science">
        <title>Comparative functional genomics of the fission yeasts.</title>
        <authorList>
            <person name="Rhind N."/>
            <person name="Chen Z."/>
            <person name="Yassour M."/>
            <person name="Thompson D.A."/>
            <person name="Haas B.J."/>
            <person name="Habib N."/>
            <person name="Wapinski I."/>
            <person name="Roy S."/>
            <person name="Lin M.F."/>
            <person name="Heiman D.I."/>
            <person name="Young S.K."/>
            <person name="Furuya K."/>
            <person name="Guo Y."/>
            <person name="Pidoux A."/>
            <person name="Chen H.M."/>
            <person name="Robbertse B."/>
            <person name="Goldberg J.M."/>
            <person name="Aoki K."/>
            <person name="Bayne E.H."/>
            <person name="Berlin A.M."/>
            <person name="Desjardins C.A."/>
            <person name="Dobbs E."/>
            <person name="Dukaj L."/>
            <person name="Fan L."/>
            <person name="FitzGerald M.G."/>
            <person name="French C."/>
            <person name="Gujja S."/>
            <person name="Hansen K."/>
            <person name="Keifenheim D."/>
            <person name="Levin J.Z."/>
            <person name="Mosher R.A."/>
            <person name="Mueller C.A."/>
            <person name="Pfiffner J."/>
            <person name="Priest M."/>
            <person name="Russ C."/>
            <person name="Smialowska A."/>
            <person name="Swoboda P."/>
            <person name="Sykes S.M."/>
            <person name="Vaughn M."/>
            <person name="Vengrova S."/>
            <person name="Yoder R."/>
            <person name="Zeng Q."/>
            <person name="Allshire R."/>
            <person name="Baulcombe D."/>
            <person name="Birren B.W."/>
            <person name="Brown W."/>
            <person name="Ekwall K."/>
            <person name="Kellis M."/>
            <person name="Leatherwood J."/>
            <person name="Levin H."/>
            <person name="Margalit H."/>
            <person name="Martienssen R."/>
            <person name="Nieduszynski C.A."/>
            <person name="Spatafora J.W."/>
            <person name="Friedman N."/>
            <person name="Dalgaard J.Z."/>
            <person name="Baumann P."/>
            <person name="Niki H."/>
            <person name="Regev A."/>
            <person name="Nusbaum C."/>
        </authorList>
    </citation>
    <scope>NUCLEOTIDE SEQUENCE [LARGE SCALE GENOMIC DNA]</scope>
    <source>
        <strain evidence="6">yFS275 / FY16936</strain>
    </source>
</reference>
<keyword evidence="1" id="KW-0175">Coiled coil</keyword>
<protein>
    <submittedName>
        <fullName evidence="4">Medial ring protein Alm1</fullName>
    </submittedName>
</protein>
<organism evidence="4 6">
    <name type="scientific">Schizosaccharomyces japonicus (strain yFS275 / FY16936)</name>
    <name type="common">Fission yeast</name>
    <dbReference type="NCBI Taxonomy" id="402676"/>
    <lineage>
        <taxon>Eukaryota</taxon>
        <taxon>Fungi</taxon>
        <taxon>Dikarya</taxon>
        <taxon>Ascomycota</taxon>
        <taxon>Taphrinomycotina</taxon>
        <taxon>Schizosaccharomycetes</taxon>
        <taxon>Schizosaccharomycetales</taxon>
        <taxon>Schizosaccharomycetaceae</taxon>
        <taxon>Schizosaccharomyces</taxon>
    </lineage>
</organism>
<dbReference type="JaponicusDB" id="SJAG_03300">
    <property type="gene designation" value="alm1"/>
</dbReference>
<dbReference type="OrthoDB" id="343070at2759"/>
<keyword evidence="6" id="KW-1185">Reference proteome</keyword>
<dbReference type="eggNOG" id="KOG4674">
    <property type="taxonomic scope" value="Eukaryota"/>
</dbReference>
<feature type="domain" description="Nucleoprotein TPR/MLP1-2" evidence="3">
    <location>
        <begin position="1010"/>
        <end position="1106"/>
    </location>
</feature>